<dbReference type="InterPro" id="IPR021339">
    <property type="entry name" value="DUF2956"/>
</dbReference>
<proteinExistence type="predicted"/>
<evidence type="ECO:0000256" key="2">
    <source>
        <dbReference type="SAM" id="Phobius"/>
    </source>
</evidence>
<organism evidence="3 4">
    <name type="scientific">Vibrio qingdaonensis</name>
    <dbReference type="NCBI Taxonomy" id="2829491"/>
    <lineage>
        <taxon>Bacteria</taxon>
        <taxon>Pseudomonadati</taxon>
        <taxon>Pseudomonadota</taxon>
        <taxon>Gammaproteobacteria</taxon>
        <taxon>Vibrionales</taxon>
        <taxon>Vibrionaceae</taxon>
        <taxon>Vibrio</taxon>
    </lineage>
</organism>
<feature type="region of interest" description="Disordered" evidence="1">
    <location>
        <begin position="1"/>
        <end position="33"/>
    </location>
</feature>
<feature type="compositionally biased region" description="Polar residues" evidence="1">
    <location>
        <begin position="74"/>
        <end position="98"/>
    </location>
</feature>
<dbReference type="Pfam" id="PF11169">
    <property type="entry name" value="DUF2956"/>
    <property type="match status" value="1"/>
</dbReference>
<keyword evidence="4" id="KW-1185">Reference proteome</keyword>
<name>A0A9X3CMM8_9VIBR</name>
<feature type="transmembrane region" description="Helical" evidence="2">
    <location>
        <begin position="100"/>
        <end position="120"/>
    </location>
</feature>
<evidence type="ECO:0000313" key="4">
    <source>
        <dbReference type="Proteomes" id="UP001155587"/>
    </source>
</evidence>
<evidence type="ECO:0000313" key="3">
    <source>
        <dbReference type="EMBL" id="MCW8346173.1"/>
    </source>
</evidence>
<reference evidence="3" key="1">
    <citation type="submission" date="2022-02" db="EMBL/GenBank/DDBJ databases">
        <title>Vibrio sp. nov, a new bacterium isolated from seawater.</title>
        <authorList>
            <person name="Yuan Y."/>
        </authorList>
    </citation>
    <scope>NUCLEOTIDE SEQUENCE</scope>
    <source>
        <strain evidence="3">ZSDZ65</strain>
    </source>
</reference>
<keyword evidence="2" id="KW-0472">Membrane</keyword>
<protein>
    <submittedName>
        <fullName evidence="3">DUF2956 domain-containing protein</fullName>
    </submittedName>
</protein>
<accession>A0A9X3CMM8</accession>
<evidence type="ECO:0000256" key="1">
    <source>
        <dbReference type="SAM" id="MobiDB-lite"/>
    </source>
</evidence>
<keyword evidence="2" id="KW-1133">Transmembrane helix</keyword>
<dbReference type="Proteomes" id="UP001155587">
    <property type="component" value="Unassembled WGS sequence"/>
</dbReference>
<comment type="caution">
    <text evidence="3">The sequence shown here is derived from an EMBL/GenBank/DDBJ whole genome shotgun (WGS) entry which is preliminary data.</text>
</comment>
<sequence length="122" mass="13835">MKNQQPIPSAETQQEAMKIAKSTQKPGQTKEQTRLVAQGIEKGIALYKKQQKEKKRQADKAQKKQRREKLRPVTSDNTMQGDNTMQSNATSRQATPSPSILPWGLLTISWIGFAAYVFYLQQ</sequence>
<feature type="compositionally biased region" description="Polar residues" evidence="1">
    <location>
        <begin position="1"/>
        <end position="30"/>
    </location>
</feature>
<dbReference type="RefSeq" id="WP_265674560.1">
    <property type="nucleotide sequence ID" value="NZ_JAKRRY010000009.1"/>
</dbReference>
<dbReference type="AlphaFoldDB" id="A0A9X3CMM8"/>
<gene>
    <name evidence="3" type="ORF">MD535_09155</name>
</gene>
<feature type="region of interest" description="Disordered" evidence="1">
    <location>
        <begin position="48"/>
        <end position="98"/>
    </location>
</feature>
<dbReference type="EMBL" id="JAKRRY010000009">
    <property type="protein sequence ID" value="MCW8346173.1"/>
    <property type="molecule type" value="Genomic_DNA"/>
</dbReference>
<keyword evidence="2" id="KW-0812">Transmembrane</keyword>